<keyword evidence="1" id="KW-0812">Transmembrane</keyword>
<dbReference type="RefSeq" id="WP_327794315.1">
    <property type="nucleotide sequence ID" value="NZ_JADQAZ010000002.1"/>
</dbReference>
<sequence>MRLALLSLITAATLGMSVTSAQAARYGAVYGSSEEFHFVADTAVDLGQGPLALCHLTKKSTAMFFIGMWRSSKGYALVTDGCNSDAYIPISAEEVAQGQASGKIPADVPLQPKMTLQQITSGFFGLILLGAFIGFALVQGVLRGKRRKARYAEMGGMSPQAMAIVDAMCHAARADGHVADEEILEIADAVEVMTGQEIDPADVLKIAEMANEKLSEGDFAAMVKGQSKKTLEVMMRGSLHVVVADGELNRAEKGYISGLAKAMKMSADTVQSLLVEVVAADQSTGQPT</sequence>
<dbReference type="Pfam" id="PF04391">
    <property type="entry name" value="DUF533"/>
    <property type="match status" value="1"/>
</dbReference>
<keyword evidence="1" id="KW-0472">Membrane</keyword>
<reference evidence="3 4" key="1">
    <citation type="journal article" date="2021" name="Arch. Microbiol.">
        <title>Harenicola maris gen. nov., sp. nov. isolated from the Sea of Japan shallow sediments.</title>
        <authorList>
            <person name="Romanenko L.A."/>
            <person name="Kurilenko V.V."/>
            <person name="Chernysheva N.Y."/>
            <person name="Tekutyeva L.A."/>
            <person name="Velansky P.V."/>
            <person name="Svetashev V.I."/>
            <person name="Isaeva M.P."/>
        </authorList>
    </citation>
    <scope>NUCLEOTIDE SEQUENCE [LARGE SCALE GENOMIC DNA]</scope>
    <source>
        <strain evidence="3 4">KMM 3653</strain>
    </source>
</reference>
<dbReference type="InterPro" id="IPR007486">
    <property type="entry name" value="YebE"/>
</dbReference>
<protein>
    <submittedName>
        <fullName evidence="3">TerB family tellurite resistance protein</fullName>
    </submittedName>
</protein>
<accession>A0AAP2CR14</accession>
<dbReference type="AlphaFoldDB" id="A0AAP2CR14"/>
<feature type="signal peptide" evidence="2">
    <location>
        <begin position="1"/>
        <end position="23"/>
    </location>
</feature>
<name>A0AAP2CR14_9RHOB</name>
<comment type="caution">
    <text evidence="3">The sequence shown here is derived from an EMBL/GenBank/DDBJ whole genome shotgun (WGS) entry which is preliminary data.</text>
</comment>
<keyword evidence="2" id="KW-0732">Signal</keyword>
<evidence type="ECO:0000313" key="3">
    <source>
        <dbReference type="EMBL" id="MBT0958100.1"/>
    </source>
</evidence>
<dbReference type="CDD" id="cd07177">
    <property type="entry name" value="terB_like"/>
    <property type="match status" value="1"/>
</dbReference>
<dbReference type="EMBL" id="JADQAZ010000002">
    <property type="protein sequence ID" value="MBT0958100.1"/>
    <property type="molecule type" value="Genomic_DNA"/>
</dbReference>
<feature type="chain" id="PRO_5042842509" evidence="2">
    <location>
        <begin position="24"/>
        <end position="288"/>
    </location>
</feature>
<evidence type="ECO:0000256" key="1">
    <source>
        <dbReference type="SAM" id="Phobius"/>
    </source>
</evidence>
<gene>
    <name evidence="3" type="ORF">IV417_11945</name>
</gene>
<feature type="transmembrane region" description="Helical" evidence="1">
    <location>
        <begin position="119"/>
        <end position="142"/>
    </location>
</feature>
<dbReference type="SUPFAM" id="SSF158682">
    <property type="entry name" value="TerB-like"/>
    <property type="match status" value="1"/>
</dbReference>
<keyword evidence="1" id="KW-1133">Transmembrane helix</keyword>
<evidence type="ECO:0000313" key="4">
    <source>
        <dbReference type="Proteomes" id="UP001315686"/>
    </source>
</evidence>
<dbReference type="InterPro" id="IPR029024">
    <property type="entry name" value="TerB-like"/>
</dbReference>
<dbReference type="Proteomes" id="UP001315686">
    <property type="component" value="Unassembled WGS sequence"/>
</dbReference>
<keyword evidence="4" id="KW-1185">Reference proteome</keyword>
<organism evidence="3 4">
    <name type="scientific">Harenicola maris</name>
    <dbReference type="NCBI Taxonomy" id="2841044"/>
    <lineage>
        <taxon>Bacteria</taxon>
        <taxon>Pseudomonadati</taxon>
        <taxon>Pseudomonadota</taxon>
        <taxon>Alphaproteobacteria</taxon>
        <taxon>Rhodobacterales</taxon>
        <taxon>Paracoccaceae</taxon>
        <taxon>Harenicola</taxon>
    </lineage>
</organism>
<proteinExistence type="predicted"/>
<evidence type="ECO:0000256" key="2">
    <source>
        <dbReference type="SAM" id="SignalP"/>
    </source>
</evidence>
<dbReference type="Gene3D" id="1.10.3680.10">
    <property type="entry name" value="TerB-like"/>
    <property type="match status" value="1"/>
</dbReference>